<dbReference type="InterPro" id="IPR029041">
    <property type="entry name" value="FAD-linked_oxidoreductase-like"/>
</dbReference>
<comment type="cofactor">
    <cofactor evidence="5">
        <name>FAD</name>
        <dbReference type="ChEBI" id="CHEBI:57692"/>
    </cofactor>
</comment>
<evidence type="ECO:0000259" key="7">
    <source>
        <dbReference type="Pfam" id="PF01619"/>
    </source>
</evidence>
<feature type="region of interest" description="Disordered" evidence="6">
    <location>
        <begin position="73"/>
        <end position="92"/>
    </location>
</feature>
<dbReference type="GO" id="GO:0004657">
    <property type="term" value="F:proline dehydrogenase activity"/>
    <property type="evidence" value="ECO:0007669"/>
    <property type="project" value="UniProtKB-EC"/>
</dbReference>
<evidence type="ECO:0000256" key="6">
    <source>
        <dbReference type="SAM" id="MobiDB-lite"/>
    </source>
</evidence>
<dbReference type="PANTHER" id="PTHR13914:SF0">
    <property type="entry name" value="PROLINE DEHYDROGENASE 1, MITOCHONDRIAL"/>
    <property type="match status" value="1"/>
</dbReference>
<comment type="caution">
    <text evidence="8">The sequence shown here is derived from an EMBL/GenBank/DDBJ whole genome shotgun (WGS) entry which is preliminary data.</text>
</comment>
<dbReference type="GO" id="GO:0010133">
    <property type="term" value="P:L-proline catabolic process to L-glutamate"/>
    <property type="evidence" value="ECO:0007669"/>
    <property type="project" value="TreeGrafter"/>
</dbReference>
<name>A0A854QCI6_CRYNE</name>
<dbReference type="FunFam" id="3.20.20.220:FF:000022">
    <property type="entry name" value="Proline dehydrogenase"/>
    <property type="match status" value="1"/>
</dbReference>
<organism evidence="8 9">
    <name type="scientific">Cryptococcus neoformans Tu259-1</name>
    <dbReference type="NCBI Taxonomy" id="1230072"/>
    <lineage>
        <taxon>Eukaryota</taxon>
        <taxon>Fungi</taxon>
        <taxon>Dikarya</taxon>
        <taxon>Basidiomycota</taxon>
        <taxon>Agaricomycotina</taxon>
        <taxon>Tremellomycetes</taxon>
        <taxon>Tremellales</taxon>
        <taxon>Cryptococcaceae</taxon>
        <taxon>Cryptococcus</taxon>
        <taxon>Cryptococcus neoformans species complex</taxon>
    </lineage>
</organism>
<keyword evidence="5" id="KW-0285">Flavoprotein</keyword>
<evidence type="ECO:0000256" key="2">
    <source>
        <dbReference type="ARBA" id="ARBA00012695"/>
    </source>
</evidence>
<evidence type="ECO:0000256" key="5">
    <source>
        <dbReference type="RuleBase" id="RU364054"/>
    </source>
</evidence>
<dbReference type="Gene3D" id="3.20.20.220">
    <property type="match status" value="2"/>
</dbReference>
<sequence>MLVKHLVRNSQHRFPNPFLATTSYTRCNNQRSTTRKMSAIRPIMRPFRVTTPFRQPSSFRQLRITWASSFGAGSSRGLSTGPSPSSGSGSNSRRRLLYPLALLPAGLLLIPVLSADSDPDAIPVPTSLTASTTPELLRTWFVYAIISMPGVVDYSPTILNFFINSPLRGPTEWFVRHTFFGQFVAGETVEGCMPTLKAFRERNVGAMLNYSAEVDESQLTETGPSKDERDKREREKKFETIITALEAAGEYERSLPVDQRGVTGFALKITGLIDANVLERASYTLLRLRPLAKSNSPTAPNIPLFVPYPGTPETLDQQVVARTPELKLGDGKELLALKGKWDDMGVLEKDPGLQEGDLEELRQLWYKLQKIGQKAKENNIILYVDAEHTWYQPALDAYTLLLSQKFNRPPTSKEEIWTGPLIYGTYQSYLCRQPTHLIHAIQHAEANDYALGVKLVRGAYFEQERKKWAEEGRVGAAPIWPNKPATDVAYNGSISTIMTTLASQLKSAHPERALSVAFGTHNPESCDLVCENLLKNGLAKEVGETKMLRLREDVRGKVRIAQLLGMKDDLTDRMASKFVNDGKPVALKYMAYGKLSEVMPYLGRRAIENKSLMSGDHGAAAEMRRVAAELKRRFFGGSD</sequence>
<dbReference type="GO" id="GO:0071949">
    <property type="term" value="F:FAD binding"/>
    <property type="evidence" value="ECO:0007669"/>
    <property type="project" value="TreeGrafter"/>
</dbReference>
<evidence type="ECO:0000256" key="3">
    <source>
        <dbReference type="ARBA" id="ARBA00023002"/>
    </source>
</evidence>
<gene>
    <name evidence="8" type="ORF">C361_04087</name>
</gene>
<dbReference type="FunFam" id="3.20.20.220:FF:000023">
    <property type="entry name" value="Proline dehydrogenase"/>
    <property type="match status" value="1"/>
</dbReference>
<proteinExistence type="inferred from homology"/>
<protein>
    <recommendedName>
        <fullName evidence="2 5">Proline dehydrogenase</fullName>
        <ecNumber evidence="2 5">1.5.5.2</ecNumber>
    </recommendedName>
</protein>
<reference evidence="8 9" key="1">
    <citation type="submission" date="2017-06" db="EMBL/GenBank/DDBJ databases">
        <title>Global population genomics of the pathogenic fungus Cryptococcus neoformans var. grubii.</title>
        <authorList>
            <person name="Cuomo C."/>
            <person name="Litvintseva A."/>
            <person name="Chen Y."/>
            <person name="Young S."/>
            <person name="Zeng Q."/>
            <person name="Chapman S."/>
            <person name="Gujja S."/>
            <person name="Saif S."/>
            <person name="Birren B."/>
        </authorList>
    </citation>
    <scope>NUCLEOTIDE SEQUENCE [LARGE SCALE GENOMIC DNA]</scope>
    <source>
        <strain evidence="8 9">Tu259-1</strain>
    </source>
</reference>
<comment type="catalytic activity">
    <reaction evidence="5">
        <text>L-proline + a quinone = (S)-1-pyrroline-5-carboxylate + a quinol + H(+)</text>
        <dbReference type="Rhea" id="RHEA:23784"/>
        <dbReference type="ChEBI" id="CHEBI:15378"/>
        <dbReference type="ChEBI" id="CHEBI:17388"/>
        <dbReference type="ChEBI" id="CHEBI:24646"/>
        <dbReference type="ChEBI" id="CHEBI:60039"/>
        <dbReference type="ChEBI" id="CHEBI:132124"/>
        <dbReference type="EC" id="1.5.5.2"/>
    </reaction>
</comment>
<dbReference type="InterPro" id="IPR002872">
    <property type="entry name" value="Proline_DH_dom"/>
</dbReference>
<dbReference type="PANTHER" id="PTHR13914">
    <property type="entry name" value="PROLINE OXIDASE"/>
    <property type="match status" value="1"/>
</dbReference>
<feature type="domain" description="Proline dehydrogenase" evidence="7">
    <location>
        <begin position="229"/>
        <end position="613"/>
    </location>
</feature>
<feature type="compositionally biased region" description="Basic and acidic residues" evidence="6">
    <location>
        <begin position="224"/>
        <end position="235"/>
    </location>
</feature>
<comment type="similarity">
    <text evidence="1 5">Belongs to the proline oxidase family.</text>
</comment>
<dbReference type="EC" id="1.5.5.2" evidence="2 5"/>
<dbReference type="AlphaFoldDB" id="A0A854QCI6"/>
<evidence type="ECO:0000313" key="8">
    <source>
        <dbReference type="EMBL" id="OXG20025.1"/>
    </source>
</evidence>
<comment type="function">
    <text evidence="5">Converts proline to delta-1-pyrroline-5-carboxylate.</text>
</comment>
<dbReference type="Proteomes" id="UP000199727">
    <property type="component" value="Unassembled WGS sequence"/>
</dbReference>
<dbReference type="SUPFAM" id="SSF51730">
    <property type="entry name" value="FAD-linked oxidoreductase"/>
    <property type="match status" value="1"/>
</dbReference>
<keyword evidence="3 5" id="KW-0560">Oxidoreductase</keyword>
<evidence type="ECO:0000313" key="9">
    <source>
        <dbReference type="Proteomes" id="UP000199727"/>
    </source>
</evidence>
<keyword evidence="5" id="KW-0274">FAD</keyword>
<keyword evidence="4 5" id="KW-0642">Proline metabolism</keyword>
<evidence type="ECO:0000256" key="4">
    <source>
        <dbReference type="ARBA" id="ARBA00023062"/>
    </source>
</evidence>
<dbReference type="InterPro" id="IPR015659">
    <property type="entry name" value="Proline_oxidase"/>
</dbReference>
<dbReference type="OrthoDB" id="5464at2759"/>
<evidence type="ECO:0000256" key="1">
    <source>
        <dbReference type="ARBA" id="ARBA00005869"/>
    </source>
</evidence>
<dbReference type="GO" id="GO:0005739">
    <property type="term" value="C:mitochondrion"/>
    <property type="evidence" value="ECO:0007669"/>
    <property type="project" value="TreeGrafter"/>
</dbReference>
<dbReference type="Pfam" id="PF01619">
    <property type="entry name" value="Pro_dh"/>
    <property type="match status" value="1"/>
</dbReference>
<feature type="region of interest" description="Disordered" evidence="6">
    <location>
        <begin position="215"/>
        <end position="235"/>
    </location>
</feature>
<accession>A0A854QCI6</accession>
<dbReference type="EMBL" id="AMKT01000049">
    <property type="protein sequence ID" value="OXG20025.1"/>
    <property type="molecule type" value="Genomic_DNA"/>
</dbReference>